<protein>
    <submittedName>
        <fullName evidence="1">Uncharacterized protein</fullName>
    </submittedName>
</protein>
<comment type="caution">
    <text evidence="1">The sequence shown here is derived from an EMBL/GenBank/DDBJ whole genome shotgun (WGS) entry which is preliminary data.</text>
</comment>
<evidence type="ECO:0000313" key="2">
    <source>
        <dbReference type="Proteomes" id="UP001193748"/>
    </source>
</evidence>
<reference evidence="1" key="1">
    <citation type="submission" date="2020-05" db="EMBL/GenBank/DDBJ databases">
        <authorList>
            <person name="Brown S."/>
            <person name="Huntemann M."/>
            <person name="Clum A."/>
            <person name="Spunde A."/>
            <person name="Palaniappan K."/>
            <person name="Ritter S."/>
            <person name="Mikhailova N."/>
            <person name="Chen I.-M."/>
            <person name="Stamatis D."/>
            <person name="Reddy T."/>
            <person name="O'Malley R."/>
            <person name="Daum C."/>
            <person name="Shapiro N."/>
            <person name="Ivanova N."/>
            <person name="Kyrpides N."/>
            <person name="Woyke T."/>
        </authorList>
    </citation>
    <scope>NUCLEOTIDE SEQUENCE</scope>
    <source>
        <strain evidence="1">DJ080</strain>
    </source>
</reference>
<proteinExistence type="predicted"/>
<sequence length="201" mass="23885">MAERVDEKILDFLNEMEKREEIKNICDGDPIKIGKRYYEFEEKCFFEDKLKIYIPKDFEDMSMEARKLKYPSESRPDIIKCNEKGNTCVTLKIINNPLNEERVGKLKDQMKVIIKRTNPANVFYEDGVLEVYSKNIGFFEFKSYAIDDSLYNLMFFMEFEGNTLMGTFSCIHKESKEWRDIAFQIIRNIRVVIQEDKGDEN</sequence>
<accession>A0AAX0B9X3</accession>
<dbReference type="RefSeq" id="WP_173711881.1">
    <property type="nucleotide sequence ID" value="NZ_JABSWW010000001.1"/>
</dbReference>
<name>A0AAX0B9X3_CLOBE</name>
<reference evidence="1" key="2">
    <citation type="journal article" date="2022" name="Nat. Biotechnol.">
        <title>Carbon-negative production of acetone and isopropanol by gas fermentation at industrial pilot scale.</title>
        <authorList>
            <person name="Liew F.E."/>
            <person name="Nogle R."/>
            <person name="Abdalla T."/>
            <person name="Rasor B.J."/>
            <person name="Canter C."/>
            <person name="Jensen R.O."/>
            <person name="Wang L."/>
            <person name="Strutz J."/>
            <person name="Chirania P."/>
            <person name="De Tissera S."/>
            <person name="Mueller A.P."/>
            <person name="Ruan Z."/>
            <person name="Gao A."/>
            <person name="Tran L."/>
            <person name="Engle N.L."/>
            <person name="Bromley J.C."/>
            <person name="Daniell J."/>
            <person name="Conrado R."/>
            <person name="Tschaplinski T.J."/>
            <person name="Giannone R.J."/>
            <person name="Hettich R.L."/>
            <person name="Karim A.S."/>
            <person name="Simpson S.D."/>
            <person name="Brown S.D."/>
            <person name="Leang C."/>
            <person name="Jewett M.C."/>
            <person name="Kopke M."/>
        </authorList>
    </citation>
    <scope>NUCLEOTIDE SEQUENCE</scope>
    <source>
        <strain evidence="1">DJ080</strain>
    </source>
</reference>
<dbReference type="AlphaFoldDB" id="A0AAX0B9X3"/>
<dbReference type="Proteomes" id="UP001193748">
    <property type="component" value="Unassembled WGS sequence"/>
</dbReference>
<dbReference type="EMBL" id="JABSWW010000001">
    <property type="protein sequence ID" value="NRT91269.1"/>
    <property type="molecule type" value="Genomic_DNA"/>
</dbReference>
<organism evidence="1 2">
    <name type="scientific">Clostridium beijerinckii</name>
    <name type="common">Clostridium MP</name>
    <dbReference type="NCBI Taxonomy" id="1520"/>
    <lineage>
        <taxon>Bacteria</taxon>
        <taxon>Bacillati</taxon>
        <taxon>Bacillota</taxon>
        <taxon>Clostridia</taxon>
        <taxon>Eubacteriales</taxon>
        <taxon>Clostridiaceae</taxon>
        <taxon>Clostridium</taxon>
    </lineage>
</organism>
<evidence type="ECO:0000313" key="1">
    <source>
        <dbReference type="EMBL" id="NRT91269.1"/>
    </source>
</evidence>
<gene>
    <name evidence="1" type="ORF">B0H41_004948</name>
</gene>